<keyword evidence="3" id="KW-0479">Metal-binding</keyword>
<organism evidence="6 7">
    <name type="scientific">Oceanimonas doudoroffii</name>
    <dbReference type="NCBI Taxonomy" id="84158"/>
    <lineage>
        <taxon>Bacteria</taxon>
        <taxon>Pseudomonadati</taxon>
        <taxon>Pseudomonadota</taxon>
        <taxon>Gammaproteobacteria</taxon>
        <taxon>Aeromonadales</taxon>
        <taxon>Aeromonadaceae</taxon>
        <taxon>Oceanimonas</taxon>
    </lineage>
</organism>
<dbReference type="EMBL" id="NBIM01000001">
    <property type="protein sequence ID" value="OXY83754.1"/>
    <property type="molecule type" value="Genomic_DNA"/>
</dbReference>
<feature type="binding site" evidence="3">
    <location>
        <begin position="178"/>
        <end position="180"/>
    </location>
    <ligand>
        <name>NAD(+)</name>
        <dbReference type="ChEBI" id="CHEBI:57540"/>
    </ligand>
</feature>
<feature type="binding site" evidence="3">
    <location>
        <position position="119"/>
    </location>
    <ligand>
        <name>Zn(2+)</name>
        <dbReference type="ChEBI" id="CHEBI:29105"/>
    </ligand>
</feature>
<keyword evidence="3" id="KW-0862">Zinc</keyword>
<dbReference type="GO" id="GO:0005737">
    <property type="term" value="C:cytoplasm"/>
    <property type="evidence" value="ECO:0007669"/>
    <property type="project" value="UniProtKB-SubCell"/>
</dbReference>
<dbReference type="InterPro" id="IPR029035">
    <property type="entry name" value="DHS-like_NAD/FAD-binding_dom"/>
</dbReference>
<feature type="active site" description="Proton acceptor" evidence="3">
    <location>
        <position position="111"/>
    </location>
</feature>
<dbReference type="RefSeq" id="WP_094200525.1">
    <property type="nucleotide sequence ID" value="NZ_NBIM01000001.1"/>
</dbReference>
<comment type="subcellular location">
    <subcellularLocation>
        <location evidence="3">Cytoplasm</location>
    </subcellularLocation>
</comment>
<dbReference type="CDD" id="cd01412">
    <property type="entry name" value="SIRT5_Af1_CobB"/>
    <property type="match status" value="1"/>
</dbReference>
<dbReference type="HAMAP" id="MF_01121">
    <property type="entry name" value="Sirtuin_ClassIII"/>
    <property type="match status" value="1"/>
</dbReference>
<comment type="caution">
    <text evidence="6">The sequence shown here is derived from an EMBL/GenBank/DDBJ whole genome shotgun (WGS) entry which is preliminary data.</text>
</comment>
<dbReference type="Pfam" id="PF02146">
    <property type="entry name" value="SIR2"/>
    <property type="match status" value="1"/>
</dbReference>
<dbReference type="NCBIfam" id="NF001755">
    <property type="entry name" value="PRK00481.1-5"/>
    <property type="match status" value="1"/>
</dbReference>
<dbReference type="PANTHER" id="PTHR11085:SF4">
    <property type="entry name" value="NAD-DEPENDENT PROTEIN DEACYLASE"/>
    <property type="match status" value="1"/>
</dbReference>
<reference evidence="6 7" key="1">
    <citation type="submission" date="2017-08" db="EMBL/GenBank/DDBJ databases">
        <title>A Genome Sequence of Oceanimonas doudoroffii ATCC 27123T.</title>
        <authorList>
            <person name="Brennan M.A."/>
            <person name="Maclea K.S."/>
            <person name="Mcclelland W.D."/>
            <person name="Trachtenberg A.M."/>
        </authorList>
    </citation>
    <scope>NUCLEOTIDE SEQUENCE [LARGE SCALE GENOMIC DNA]</scope>
    <source>
        <strain evidence="6 7">ATCC 27123</strain>
    </source>
</reference>
<dbReference type="Gene3D" id="3.40.50.1220">
    <property type="entry name" value="TPP-binding domain"/>
    <property type="match status" value="1"/>
</dbReference>
<feature type="binding site" evidence="3">
    <location>
        <position position="61"/>
    </location>
    <ligand>
        <name>substrate</name>
    </ligand>
</feature>
<evidence type="ECO:0000256" key="1">
    <source>
        <dbReference type="ARBA" id="ARBA00022679"/>
    </source>
</evidence>
<comment type="similarity">
    <text evidence="3">Belongs to the sirtuin family. Class III subfamily.</text>
</comment>
<dbReference type="Gene3D" id="3.30.1600.10">
    <property type="entry name" value="SIR2/SIRT2 'Small Domain"/>
    <property type="match status" value="1"/>
</dbReference>
<proteinExistence type="inferred from homology"/>
<dbReference type="InterPro" id="IPR050134">
    <property type="entry name" value="NAD-dep_sirtuin_deacylases"/>
</dbReference>
<feature type="binding site" evidence="3">
    <location>
        <position position="222"/>
    </location>
    <ligand>
        <name>NAD(+)</name>
        <dbReference type="ChEBI" id="CHEBI:57540"/>
    </ligand>
</feature>
<comment type="catalytic activity">
    <reaction evidence="3">
        <text>N(6)-succinyl-L-lysyl-[protein] + NAD(+) + H2O = 2''-O-succinyl-ADP-D-ribose + nicotinamide + L-lysyl-[protein]</text>
        <dbReference type="Rhea" id="RHEA:47668"/>
        <dbReference type="Rhea" id="RHEA-COMP:9752"/>
        <dbReference type="Rhea" id="RHEA-COMP:11877"/>
        <dbReference type="ChEBI" id="CHEBI:15377"/>
        <dbReference type="ChEBI" id="CHEBI:17154"/>
        <dbReference type="ChEBI" id="CHEBI:29969"/>
        <dbReference type="ChEBI" id="CHEBI:57540"/>
        <dbReference type="ChEBI" id="CHEBI:87830"/>
        <dbReference type="ChEBI" id="CHEBI:87832"/>
    </reaction>
</comment>
<feature type="binding site" evidence="3">
    <location>
        <begin position="93"/>
        <end position="96"/>
    </location>
    <ligand>
        <name>NAD(+)</name>
        <dbReference type="ChEBI" id="CHEBI:57540"/>
    </ligand>
</feature>
<comment type="domain">
    <text evidence="3">2 residues (Tyr-58 and Arg-61) present in a large hydrophobic pocket are probably involved in substrate specificity. They are important for desuccinylation activity, but dispensable for deacetylation activity.</text>
</comment>
<comment type="catalytic activity">
    <reaction evidence="3">
        <text>N(6)-acetyl-L-lysyl-[protein] + NAD(+) + H2O = 2''-O-acetyl-ADP-D-ribose + nicotinamide + L-lysyl-[protein]</text>
        <dbReference type="Rhea" id="RHEA:43636"/>
        <dbReference type="Rhea" id="RHEA-COMP:9752"/>
        <dbReference type="Rhea" id="RHEA-COMP:10731"/>
        <dbReference type="ChEBI" id="CHEBI:15377"/>
        <dbReference type="ChEBI" id="CHEBI:17154"/>
        <dbReference type="ChEBI" id="CHEBI:29969"/>
        <dbReference type="ChEBI" id="CHEBI:57540"/>
        <dbReference type="ChEBI" id="CHEBI:61930"/>
        <dbReference type="ChEBI" id="CHEBI:83767"/>
        <dbReference type="EC" id="2.3.1.286"/>
    </reaction>
</comment>
<dbReference type="Proteomes" id="UP000242757">
    <property type="component" value="Unassembled WGS sequence"/>
</dbReference>
<feature type="binding site" evidence="3">
    <location>
        <position position="138"/>
    </location>
    <ligand>
        <name>Zn(2+)</name>
        <dbReference type="ChEBI" id="CHEBI:29105"/>
    </ligand>
</feature>
<evidence type="ECO:0000256" key="3">
    <source>
        <dbReference type="HAMAP-Rule" id="MF_01121"/>
    </source>
</evidence>
<name>A0A233RK44_9GAMM</name>
<protein>
    <recommendedName>
        <fullName evidence="3">NAD-dependent protein deacylase</fullName>
        <ecNumber evidence="3">2.3.1.286</ecNumber>
    </recommendedName>
    <alternativeName>
        <fullName evidence="3">Regulatory protein SIR2 homolog</fullName>
    </alternativeName>
</protein>
<dbReference type="SUPFAM" id="SSF52467">
    <property type="entry name" value="DHS-like NAD/FAD-binding domain"/>
    <property type="match status" value="1"/>
</dbReference>
<keyword evidence="3" id="KW-0963">Cytoplasm</keyword>
<keyword evidence="2 3" id="KW-0520">NAD</keyword>
<dbReference type="GO" id="GO:0036055">
    <property type="term" value="F:protein-succinyllysine desuccinylase activity"/>
    <property type="evidence" value="ECO:0007669"/>
    <property type="project" value="UniProtKB-UniRule"/>
</dbReference>
<evidence type="ECO:0000256" key="2">
    <source>
        <dbReference type="ARBA" id="ARBA00023027"/>
    </source>
</evidence>
<dbReference type="EC" id="2.3.1.286" evidence="3"/>
<dbReference type="PANTHER" id="PTHR11085">
    <property type="entry name" value="NAD-DEPENDENT PROTEIN DEACYLASE SIRTUIN-5, MITOCHONDRIAL-RELATED"/>
    <property type="match status" value="1"/>
</dbReference>
<keyword evidence="7" id="KW-1185">Reference proteome</keyword>
<accession>A0A233RK44</accession>
<feature type="binding site" evidence="3">
    <location>
        <position position="58"/>
    </location>
    <ligand>
        <name>substrate</name>
    </ligand>
</feature>
<comment type="function">
    <text evidence="3">NAD-dependent lysine deacetylase and desuccinylase that specifically removes acetyl and succinyl groups on target proteins. Modulates the activities of several proteins which are inactive in their acylated form.</text>
</comment>
<dbReference type="GO" id="GO:0070403">
    <property type="term" value="F:NAD+ binding"/>
    <property type="evidence" value="ECO:0007669"/>
    <property type="project" value="UniProtKB-UniRule"/>
</dbReference>
<dbReference type="InterPro" id="IPR026590">
    <property type="entry name" value="Ssirtuin_cat_dom"/>
</dbReference>
<dbReference type="InterPro" id="IPR026591">
    <property type="entry name" value="Sirtuin_cat_small_dom_sf"/>
</dbReference>
<keyword evidence="1" id="KW-0808">Transferase</keyword>
<gene>
    <name evidence="3" type="primary">cobB</name>
    <name evidence="6" type="ORF">B6S08_03070</name>
</gene>
<comment type="caution">
    <text evidence="3 4">Lacks conserved residue(s) required for the propagation of feature annotation.</text>
</comment>
<dbReference type="InterPro" id="IPR003000">
    <property type="entry name" value="Sirtuin"/>
</dbReference>
<evidence type="ECO:0000259" key="5">
    <source>
        <dbReference type="PROSITE" id="PS50305"/>
    </source>
</evidence>
<dbReference type="InterPro" id="IPR027546">
    <property type="entry name" value="Sirtuin_class_III"/>
</dbReference>
<dbReference type="GO" id="GO:0036054">
    <property type="term" value="F:protein-malonyllysine demalonylase activity"/>
    <property type="evidence" value="ECO:0007669"/>
    <property type="project" value="InterPro"/>
</dbReference>
<feature type="binding site" evidence="3">
    <location>
        <begin position="14"/>
        <end position="33"/>
    </location>
    <ligand>
        <name>NAD(+)</name>
        <dbReference type="ChEBI" id="CHEBI:57540"/>
    </ligand>
</feature>
<dbReference type="AlphaFoldDB" id="A0A233RK44"/>
<dbReference type="OrthoDB" id="9800582at2"/>
<evidence type="ECO:0000313" key="6">
    <source>
        <dbReference type="EMBL" id="OXY83754.1"/>
    </source>
</evidence>
<sequence length="246" mass="27400">MHSVQKGNIVILTGAGISAESGIRTFRAADGLWEEHHIEDVATPEGYRRNPELVQRFYNERRALLQTVAPNAAHQALARLEAEWPDRVTLITQNIDDLHERAGSHNVLHMHGELLKARCPHSNQTVDWSGDLRTTDLCHCCQFPEPLRPHVVWFGEMPLLLDHIYQALSEASLFVAIGTSGNVYPAAGFVHEAAMHNAHTLEINLQPSEIRTHFDAHRYGPATQEVGAWVEELLTGLAGAPIRQQG</sequence>
<feature type="domain" description="Deacetylase sirtuin-type" evidence="5">
    <location>
        <begin position="1"/>
        <end position="236"/>
    </location>
</feature>
<evidence type="ECO:0000313" key="7">
    <source>
        <dbReference type="Proteomes" id="UP000242757"/>
    </source>
</evidence>
<evidence type="ECO:0000256" key="4">
    <source>
        <dbReference type="PROSITE-ProRule" id="PRU00236"/>
    </source>
</evidence>
<dbReference type="PROSITE" id="PS50305">
    <property type="entry name" value="SIRTUIN"/>
    <property type="match status" value="1"/>
</dbReference>
<dbReference type="GO" id="GO:0008270">
    <property type="term" value="F:zinc ion binding"/>
    <property type="evidence" value="ECO:0007669"/>
    <property type="project" value="UniProtKB-UniRule"/>
</dbReference>
<comment type="cofactor">
    <cofactor evidence="3">
        <name>Zn(2+)</name>
        <dbReference type="ChEBI" id="CHEBI:29105"/>
    </cofactor>
    <text evidence="3">Binds 1 zinc ion per subunit.</text>
</comment>
<dbReference type="GO" id="GO:0017136">
    <property type="term" value="F:histone deacetylase activity, NAD-dependent"/>
    <property type="evidence" value="ECO:0007669"/>
    <property type="project" value="TreeGrafter"/>
</dbReference>